<keyword evidence="6 7" id="KW-0472">Membrane</keyword>
<dbReference type="EMBL" id="AOFI03000025">
    <property type="protein sequence ID" value="KAF4324107.1"/>
    <property type="molecule type" value="Genomic_DNA"/>
</dbReference>
<dbReference type="Gene3D" id="1.10.3720.10">
    <property type="entry name" value="MetI-like"/>
    <property type="match status" value="2"/>
</dbReference>
<feature type="transmembrane region" description="Helical" evidence="7">
    <location>
        <begin position="88"/>
        <end position="109"/>
    </location>
</feature>
<dbReference type="SUPFAM" id="SSF161098">
    <property type="entry name" value="MetI-like"/>
    <property type="match status" value="2"/>
</dbReference>
<protein>
    <recommendedName>
        <fullName evidence="8">ABC transmembrane type-1 domain-containing protein</fullName>
    </recommendedName>
</protein>
<feature type="transmembrane region" description="Helical" evidence="7">
    <location>
        <begin position="184"/>
        <end position="203"/>
    </location>
</feature>
<dbReference type="PANTHER" id="PTHR43744:SF9">
    <property type="entry name" value="POLYGALACTURONAN_RHAMNOGALACTURONAN TRANSPORT SYSTEM PERMEASE PROTEIN YTCP"/>
    <property type="match status" value="1"/>
</dbReference>
<feature type="domain" description="ABC transmembrane type-1" evidence="8">
    <location>
        <begin position="1"/>
        <end position="156"/>
    </location>
</feature>
<evidence type="ECO:0000256" key="4">
    <source>
        <dbReference type="ARBA" id="ARBA00022692"/>
    </source>
</evidence>
<evidence type="ECO:0000256" key="2">
    <source>
        <dbReference type="ARBA" id="ARBA00022448"/>
    </source>
</evidence>
<dbReference type="Pfam" id="PF00528">
    <property type="entry name" value="BPD_transp_1"/>
    <property type="match status" value="2"/>
</dbReference>
<reference evidence="9" key="2">
    <citation type="submission" date="2020-02" db="EMBL/GenBank/DDBJ databases">
        <authorList>
            <person name="Studholme D.J."/>
        </authorList>
    </citation>
    <scope>NUCLEOTIDE SEQUENCE</scope>
    <source>
        <strain evidence="9">00238/432</strain>
    </source>
</reference>
<dbReference type="AlphaFoldDB" id="A0A8J4SAU2"/>
<dbReference type="Proteomes" id="UP000702964">
    <property type="component" value="Unassembled WGS sequence"/>
</dbReference>
<reference evidence="9" key="1">
    <citation type="journal article" date="2015" name="Genom Data">
        <title>Draft genome sequences of Phytophthora kernoviae and Phytophthora ramorum lineage EU2 from Scotland.</title>
        <authorList>
            <person name="Sambles C."/>
            <person name="Schlenzig A."/>
            <person name="O'Neill P."/>
            <person name="Grant M."/>
            <person name="Studholme D.J."/>
        </authorList>
    </citation>
    <scope>NUCLEOTIDE SEQUENCE</scope>
    <source>
        <strain evidence="9">00238/432</strain>
    </source>
</reference>
<feature type="transmembrane region" description="Helical" evidence="7">
    <location>
        <begin position="152"/>
        <end position="172"/>
    </location>
</feature>
<comment type="caution">
    <text evidence="9">The sequence shown here is derived from an EMBL/GenBank/DDBJ whole genome shotgun (WGS) entry which is preliminary data.</text>
</comment>
<evidence type="ECO:0000256" key="6">
    <source>
        <dbReference type="ARBA" id="ARBA00023136"/>
    </source>
</evidence>
<dbReference type="GO" id="GO:0005886">
    <property type="term" value="C:plasma membrane"/>
    <property type="evidence" value="ECO:0007669"/>
    <property type="project" value="UniProtKB-SubCell"/>
</dbReference>
<evidence type="ECO:0000313" key="9">
    <source>
        <dbReference type="EMBL" id="KAF4324107.1"/>
    </source>
</evidence>
<organism evidence="9 10">
    <name type="scientific">Phytophthora kernoviae 00238/432</name>
    <dbReference type="NCBI Taxonomy" id="1284355"/>
    <lineage>
        <taxon>Eukaryota</taxon>
        <taxon>Sar</taxon>
        <taxon>Stramenopiles</taxon>
        <taxon>Oomycota</taxon>
        <taxon>Peronosporomycetes</taxon>
        <taxon>Peronosporales</taxon>
        <taxon>Peronosporaceae</taxon>
        <taxon>Phytophthora</taxon>
    </lineage>
</organism>
<feature type="domain" description="ABC transmembrane type-1" evidence="8">
    <location>
        <begin position="148"/>
        <end position="351"/>
    </location>
</feature>
<dbReference type="InterPro" id="IPR000515">
    <property type="entry name" value="MetI-like"/>
</dbReference>
<evidence type="ECO:0000256" key="7">
    <source>
        <dbReference type="SAM" id="Phobius"/>
    </source>
</evidence>
<evidence type="ECO:0000259" key="8">
    <source>
        <dbReference type="PROSITE" id="PS50928"/>
    </source>
</evidence>
<feature type="transmembrane region" description="Helical" evidence="7">
    <location>
        <begin position="257"/>
        <end position="277"/>
    </location>
</feature>
<evidence type="ECO:0000256" key="5">
    <source>
        <dbReference type="ARBA" id="ARBA00022989"/>
    </source>
</evidence>
<evidence type="ECO:0000256" key="1">
    <source>
        <dbReference type="ARBA" id="ARBA00004651"/>
    </source>
</evidence>
<keyword evidence="4 7" id="KW-0812">Transmembrane</keyword>
<evidence type="ECO:0000256" key="3">
    <source>
        <dbReference type="ARBA" id="ARBA00022475"/>
    </source>
</evidence>
<sequence length="366" mass="40743">MALPVVLYFLVFKYLPMYGAIIAFKDYSSSALLSDPANFRTIYTASSIWQELGFSSIIYLAALSGINPELYDAANVDGASRLRQVWHITLPGIIPMIMILLILRIGGLMEIGDSSQLMAHRGLLLFPKGITMDSYKLVLSNPNILSGYRNTIFIVVVGTALNLLFTILGAYTLSRKSFMLRNPIMLAIVFTMFFNGGIIPSYLLINNTLHMGNSLWALIVPGLISSYNLIIMRTSFAEISESLLESARIDGAGEMLILWRIVVPLSMPVIAVMILFYGVGHWNSWFSAILYIRDRNLFPLQLVLREILIQNSTDSMTTGATAMDKEAIGESVKYATVMVATLPILFIYPFLQKYFVKGVMIGAIKE</sequence>
<name>A0A8J4SAU2_9STRA</name>
<gene>
    <name evidence="9" type="ORF">G195_002655</name>
</gene>
<accession>A0A8J4SAU2</accession>
<feature type="transmembrane region" description="Helical" evidence="7">
    <location>
        <begin position="6"/>
        <end position="24"/>
    </location>
</feature>
<dbReference type="CDD" id="cd06261">
    <property type="entry name" value="TM_PBP2"/>
    <property type="match status" value="1"/>
</dbReference>
<evidence type="ECO:0000313" key="10">
    <source>
        <dbReference type="Proteomes" id="UP000702964"/>
    </source>
</evidence>
<feature type="transmembrane region" description="Helical" evidence="7">
    <location>
        <begin position="332"/>
        <end position="351"/>
    </location>
</feature>
<keyword evidence="3" id="KW-1003">Cell membrane</keyword>
<comment type="subcellular location">
    <subcellularLocation>
        <location evidence="1">Cell membrane</location>
        <topology evidence="1">Multi-pass membrane protein</topology>
    </subcellularLocation>
</comment>
<dbReference type="GO" id="GO:0055085">
    <property type="term" value="P:transmembrane transport"/>
    <property type="evidence" value="ECO:0007669"/>
    <property type="project" value="InterPro"/>
</dbReference>
<keyword evidence="5 7" id="KW-1133">Transmembrane helix</keyword>
<feature type="transmembrane region" description="Helical" evidence="7">
    <location>
        <begin position="215"/>
        <end position="236"/>
    </location>
</feature>
<dbReference type="PANTHER" id="PTHR43744">
    <property type="entry name" value="ABC TRANSPORTER PERMEASE PROTEIN MG189-RELATED-RELATED"/>
    <property type="match status" value="1"/>
</dbReference>
<keyword evidence="2" id="KW-0813">Transport</keyword>
<dbReference type="PROSITE" id="PS50928">
    <property type="entry name" value="ABC_TM1"/>
    <property type="match status" value="2"/>
</dbReference>
<dbReference type="InterPro" id="IPR035906">
    <property type="entry name" value="MetI-like_sf"/>
</dbReference>
<proteinExistence type="predicted"/>